<keyword evidence="5 7" id="KW-0687">Ribonucleoprotein</keyword>
<dbReference type="NCBIfam" id="TIGR01044">
    <property type="entry name" value="rplV_bact"/>
    <property type="match status" value="1"/>
</dbReference>
<evidence type="ECO:0000256" key="6">
    <source>
        <dbReference type="ARBA" id="ARBA00035207"/>
    </source>
</evidence>
<evidence type="ECO:0000256" key="10">
    <source>
        <dbReference type="RuleBase" id="RU004008"/>
    </source>
</evidence>
<dbReference type="PANTHER" id="PTHR13501:SF8">
    <property type="entry name" value="LARGE RIBOSOMAL SUBUNIT PROTEIN UL22M"/>
    <property type="match status" value="1"/>
</dbReference>
<dbReference type="GO" id="GO:0005840">
    <property type="term" value="C:ribosome"/>
    <property type="evidence" value="ECO:0007669"/>
    <property type="project" value="UniProtKB-KW"/>
</dbReference>
<organism evidence="11 12">
    <name type="scientific">Candidatus Bealeia paramacronuclearis</name>
    <dbReference type="NCBI Taxonomy" id="1921001"/>
    <lineage>
        <taxon>Bacteria</taxon>
        <taxon>Pseudomonadati</taxon>
        <taxon>Pseudomonadota</taxon>
        <taxon>Alphaproteobacteria</taxon>
        <taxon>Holosporales</taxon>
        <taxon>Holosporaceae</taxon>
        <taxon>Candidatus Bealeia</taxon>
    </lineage>
</organism>
<evidence type="ECO:0000256" key="2">
    <source>
        <dbReference type="ARBA" id="ARBA00022730"/>
    </source>
</evidence>
<evidence type="ECO:0000256" key="3">
    <source>
        <dbReference type="ARBA" id="ARBA00022884"/>
    </source>
</evidence>
<dbReference type="InterPro" id="IPR001063">
    <property type="entry name" value="Ribosomal_uL22"/>
</dbReference>
<dbReference type="HAMAP" id="MF_01331_B">
    <property type="entry name" value="Ribosomal_uL22_B"/>
    <property type="match status" value="1"/>
</dbReference>
<dbReference type="CDD" id="cd00336">
    <property type="entry name" value="Ribosomal_L22"/>
    <property type="match status" value="1"/>
</dbReference>
<dbReference type="InterPro" id="IPR036394">
    <property type="entry name" value="Ribosomal_uL22_sf"/>
</dbReference>
<evidence type="ECO:0000256" key="9">
    <source>
        <dbReference type="RuleBase" id="RU004006"/>
    </source>
</evidence>
<evidence type="ECO:0000256" key="5">
    <source>
        <dbReference type="ARBA" id="ARBA00023274"/>
    </source>
</evidence>
<dbReference type="EMBL" id="CP133270">
    <property type="protein sequence ID" value="WVX67624.1"/>
    <property type="molecule type" value="Genomic_DNA"/>
</dbReference>
<keyword evidence="2 7" id="KW-0699">rRNA-binding</keyword>
<comment type="function">
    <text evidence="7 10">This protein binds specifically to 23S rRNA; its binding is stimulated by other ribosomal proteins, e.g., L4, L17, and L20. It is important during the early stages of 50S assembly. It makes multiple contacts with different domains of the 23S rRNA in the assembled 50S subunit and ribosome.</text>
</comment>
<dbReference type="Proteomes" id="UP001330434">
    <property type="component" value="Chromosome"/>
</dbReference>
<evidence type="ECO:0000256" key="1">
    <source>
        <dbReference type="ARBA" id="ARBA00009451"/>
    </source>
</evidence>
<keyword evidence="3 7" id="KW-0694">RNA-binding</keyword>
<reference evidence="11 12" key="1">
    <citation type="journal article" date="2024" name="Environ. Microbiol.">
        <title>Novel evolutionary insights on the interactions of the Holosporales (Alphaproteobacteria) with eukaryotic hosts from comparative genomics.</title>
        <authorList>
            <person name="Giovannini M."/>
            <person name="Petroni G."/>
            <person name="Castelli M."/>
        </authorList>
    </citation>
    <scope>NUCLEOTIDE SEQUENCE [LARGE SCALE GENOMIC DNA]</scope>
    <source>
        <strain evidence="11 12">US_Bl 15I1</strain>
    </source>
</reference>
<evidence type="ECO:0000256" key="4">
    <source>
        <dbReference type="ARBA" id="ARBA00022980"/>
    </source>
</evidence>
<gene>
    <name evidence="7" type="primary">rplV</name>
    <name evidence="11" type="ORF">Bealeia1_01839</name>
</gene>
<comment type="function">
    <text evidence="7">The globular domain of the protein is located near the polypeptide exit tunnel on the outside of the subunit, while an extended beta-hairpin is found that lines the wall of the exit tunnel in the center of the 70S ribosome.</text>
</comment>
<evidence type="ECO:0000256" key="7">
    <source>
        <dbReference type="HAMAP-Rule" id="MF_01331"/>
    </source>
</evidence>
<dbReference type="PANTHER" id="PTHR13501">
    <property type="entry name" value="CHLOROPLAST 50S RIBOSOMAL PROTEIN L22-RELATED"/>
    <property type="match status" value="1"/>
</dbReference>
<dbReference type="Gene3D" id="3.90.470.10">
    <property type="entry name" value="Ribosomal protein L22/L17"/>
    <property type="match status" value="1"/>
</dbReference>
<dbReference type="Pfam" id="PF00237">
    <property type="entry name" value="Ribosomal_L22"/>
    <property type="match status" value="1"/>
</dbReference>
<evidence type="ECO:0000256" key="8">
    <source>
        <dbReference type="RuleBase" id="RU004005"/>
    </source>
</evidence>
<dbReference type="InterPro" id="IPR047867">
    <property type="entry name" value="Ribosomal_uL22_bac/org-type"/>
</dbReference>
<keyword evidence="4 7" id="KW-0689">Ribosomal protein</keyword>
<dbReference type="RefSeq" id="WP_331256337.1">
    <property type="nucleotide sequence ID" value="NZ_CP133270.1"/>
</dbReference>
<proteinExistence type="inferred from homology"/>
<keyword evidence="12" id="KW-1185">Reference proteome</keyword>
<evidence type="ECO:0000313" key="11">
    <source>
        <dbReference type="EMBL" id="WVX67624.1"/>
    </source>
</evidence>
<protein>
    <recommendedName>
        <fullName evidence="6 7">Large ribosomal subunit protein uL22</fullName>
    </recommendedName>
</protein>
<name>A0ABZ2C5B1_9PROT</name>
<dbReference type="SUPFAM" id="SSF54843">
    <property type="entry name" value="Ribosomal protein L22"/>
    <property type="match status" value="1"/>
</dbReference>
<accession>A0ABZ2C5B1</accession>
<evidence type="ECO:0000313" key="12">
    <source>
        <dbReference type="Proteomes" id="UP001330434"/>
    </source>
</evidence>
<comment type="subunit">
    <text evidence="7 9">Part of the 50S ribosomal subunit.</text>
</comment>
<comment type="similarity">
    <text evidence="1 7 8">Belongs to the universal ribosomal protein uL22 family.</text>
</comment>
<dbReference type="InterPro" id="IPR005727">
    <property type="entry name" value="Ribosomal_uL22_bac/chlpt-type"/>
</dbReference>
<sequence length="126" mass="14141">MSKQKTPRGLQDHQAAANLRMVRVSPQKLNLVAHMIRGMHVGKALHALQYSPKRIAVDVRKTLLSAIANAENNHQLDIDKLHVTEATVGQSLVLKRVDFKGRSRLGRIRKPFSHLRLVVSEVEEVA</sequence>